<reference evidence="2" key="1">
    <citation type="submission" date="2022-11" db="UniProtKB">
        <authorList>
            <consortium name="WormBaseParasite"/>
        </authorList>
    </citation>
    <scope>IDENTIFICATION</scope>
</reference>
<sequence>MKGRTNMLLSLVAIVDIIFLSLLSLNYLGQYTFAVRSSPECLQTIKTDCMSWYYNFYIKYKSQLTFAVNLCSLISTWLIVTVCFDRLWAIKTPLKCHGATCSKNVLSSVIVIVLFSIGISYFHNFAFQVVKSNSTFNITGMNNGLHTMQPSPYQLLMKILAMIEVCFQILVPMILLIISNSLLLYYLRNRLKHFQVQRWNPSKNSFDSCHSNENNNENRSSKIWSRRHSTNERKVTTTVFGIVCCYIVTNLPSGILFITIYIVNSGEWYKTKRDYAVVFLSTGIVVFGKIANFFLLCNASTYFRHQIYKQIIQKIWYCGRKHAQTPRVHYTKLDGVEIRRQR</sequence>
<evidence type="ECO:0000313" key="2">
    <source>
        <dbReference type="WBParaSite" id="PS1159_v2.g14489.t1"/>
    </source>
</evidence>
<accession>A0AC35F6W4</accession>
<organism evidence="1 2">
    <name type="scientific">Panagrolaimus sp. PS1159</name>
    <dbReference type="NCBI Taxonomy" id="55785"/>
    <lineage>
        <taxon>Eukaryota</taxon>
        <taxon>Metazoa</taxon>
        <taxon>Ecdysozoa</taxon>
        <taxon>Nematoda</taxon>
        <taxon>Chromadorea</taxon>
        <taxon>Rhabditida</taxon>
        <taxon>Tylenchina</taxon>
        <taxon>Panagrolaimomorpha</taxon>
        <taxon>Panagrolaimoidea</taxon>
        <taxon>Panagrolaimidae</taxon>
        <taxon>Panagrolaimus</taxon>
    </lineage>
</organism>
<evidence type="ECO:0000313" key="1">
    <source>
        <dbReference type="Proteomes" id="UP000887580"/>
    </source>
</evidence>
<dbReference type="WBParaSite" id="PS1159_v2.g14489.t1">
    <property type="protein sequence ID" value="PS1159_v2.g14489.t1"/>
    <property type="gene ID" value="PS1159_v2.g14489"/>
</dbReference>
<dbReference type="Proteomes" id="UP000887580">
    <property type="component" value="Unplaced"/>
</dbReference>
<name>A0AC35F6W4_9BILA</name>
<proteinExistence type="predicted"/>
<protein>
    <submittedName>
        <fullName evidence="2">G-protein coupled receptors family 1 profile domain-containing protein</fullName>
    </submittedName>
</protein>